<dbReference type="EMBL" id="FUYQ01000027">
    <property type="protein sequence ID" value="SKB83950.1"/>
    <property type="molecule type" value="Genomic_DNA"/>
</dbReference>
<evidence type="ECO:0000313" key="6">
    <source>
        <dbReference type="Proteomes" id="UP000190852"/>
    </source>
</evidence>
<dbReference type="Gene3D" id="2.60.120.10">
    <property type="entry name" value="Jelly Rolls"/>
    <property type="match status" value="1"/>
</dbReference>
<dbReference type="SUPFAM" id="SSF46689">
    <property type="entry name" value="Homeodomain-like"/>
    <property type="match status" value="1"/>
</dbReference>
<proteinExistence type="predicted"/>
<feature type="domain" description="HTH araC/xylS-type" evidence="4">
    <location>
        <begin position="186"/>
        <end position="284"/>
    </location>
</feature>
<dbReference type="InterPro" id="IPR003313">
    <property type="entry name" value="AraC-bd"/>
</dbReference>
<organism evidence="5 6">
    <name type="scientific">Parabacteroides chartae</name>
    <dbReference type="NCBI Taxonomy" id="1037355"/>
    <lineage>
        <taxon>Bacteria</taxon>
        <taxon>Pseudomonadati</taxon>
        <taxon>Bacteroidota</taxon>
        <taxon>Bacteroidia</taxon>
        <taxon>Bacteroidales</taxon>
        <taxon>Tannerellaceae</taxon>
        <taxon>Parabacteroides</taxon>
    </lineage>
</organism>
<evidence type="ECO:0000256" key="2">
    <source>
        <dbReference type="ARBA" id="ARBA00023125"/>
    </source>
</evidence>
<dbReference type="PROSITE" id="PS01124">
    <property type="entry name" value="HTH_ARAC_FAMILY_2"/>
    <property type="match status" value="1"/>
</dbReference>
<evidence type="ECO:0000256" key="1">
    <source>
        <dbReference type="ARBA" id="ARBA00023015"/>
    </source>
</evidence>
<dbReference type="InterPro" id="IPR014710">
    <property type="entry name" value="RmlC-like_jellyroll"/>
</dbReference>
<dbReference type="SMART" id="SM00342">
    <property type="entry name" value="HTH_ARAC"/>
    <property type="match status" value="1"/>
</dbReference>
<dbReference type="GO" id="GO:0003700">
    <property type="term" value="F:DNA-binding transcription factor activity"/>
    <property type="evidence" value="ECO:0007669"/>
    <property type="project" value="InterPro"/>
</dbReference>
<sequence>MKTYTQTEEWNEEMNFSFYRMETLYELSNGEPDVPHRHDFYTILLVCKARGKHFIDFHEYELTDNQLFFVSPGQVHQMVEEVKPRGYCIMFSTQFLLDNQIPICFIDELRLFHDYGDSPPLTLNQDVLERLVNYADEMEQAVQSNMKFKEQAVASLLNLLLIRCDNLCALSNENPQTIEAKNTLLKSFRKMVDEKFADWHQIADYATALNVTPDHLNRVVKNIIGVTAKEYVQSRIIVEAKRLLYFSDQSAKEIGYQLGFSEPANFSAFFKNITGISPSNFKLKR</sequence>
<dbReference type="Gene3D" id="1.10.10.60">
    <property type="entry name" value="Homeodomain-like"/>
    <property type="match status" value="1"/>
</dbReference>
<dbReference type="PANTHER" id="PTHR43280:SF32">
    <property type="entry name" value="TRANSCRIPTIONAL REGULATORY PROTEIN"/>
    <property type="match status" value="1"/>
</dbReference>
<dbReference type="PANTHER" id="PTHR43280">
    <property type="entry name" value="ARAC-FAMILY TRANSCRIPTIONAL REGULATOR"/>
    <property type="match status" value="1"/>
</dbReference>
<dbReference type="Pfam" id="PF02311">
    <property type="entry name" value="AraC_binding"/>
    <property type="match status" value="1"/>
</dbReference>
<name>A0A1T5EJV4_9BACT</name>
<dbReference type="InterPro" id="IPR018060">
    <property type="entry name" value="HTH_AraC"/>
</dbReference>
<keyword evidence="2 5" id="KW-0238">DNA-binding</keyword>
<evidence type="ECO:0000259" key="4">
    <source>
        <dbReference type="PROSITE" id="PS01124"/>
    </source>
</evidence>
<keyword evidence="3" id="KW-0804">Transcription</keyword>
<accession>A0A1T5EJV4</accession>
<dbReference type="AlphaFoldDB" id="A0A1T5EJV4"/>
<keyword evidence="1" id="KW-0805">Transcription regulation</keyword>
<dbReference type="InterPro" id="IPR037923">
    <property type="entry name" value="HTH-like"/>
</dbReference>
<evidence type="ECO:0000256" key="3">
    <source>
        <dbReference type="ARBA" id="ARBA00023163"/>
    </source>
</evidence>
<gene>
    <name evidence="5" type="ORF">SAMN05660349_02995</name>
</gene>
<keyword evidence="6" id="KW-1185">Reference proteome</keyword>
<dbReference type="SUPFAM" id="SSF51215">
    <property type="entry name" value="Regulatory protein AraC"/>
    <property type="match status" value="1"/>
</dbReference>
<evidence type="ECO:0000313" key="5">
    <source>
        <dbReference type="EMBL" id="SKB83950.1"/>
    </source>
</evidence>
<protein>
    <submittedName>
        <fullName evidence="5">AraC-type DNA-binding protein</fullName>
    </submittedName>
</protein>
<dbReference type="InterPro" id="IPR009057">
    <property type="entry name" value="Homeodomain-like_sf"/>
</dbReference>
<dbReference type="GO" id="GO:0043565">
    <property type="term" value="F:sequence-specific DNA binding"/>
    <property type="evidence" value="ECO:0007669"/>
    <property type="project" value="InterPro"/>
</dbReference>
<reference evidence="6" key="1">
    <citation type="submission" date="2017-02" db="EMBL/GenBank/DDBJ databases">
        <authorList>
            <person name="Varghese N."/>
            <person name="Submissions S."/>
        </authorList>
    </citation>
    <scope>NUCLEOTIDE SEQUENCE [LARGE SCALE GENOMIC DNA]</scope>
    <source>
        <strain evidence="6">DSM 24967</strain>
    </source>
</reference>
<dbReference type="Pfam" id="PF12833">
    <property type="entry name" value="HTH_18"/>
    <property type="match status" value="1"/>
</dbReference>
<dbReference type="RefSeq" id="WP_079684398.1">
    <property type="nucleotide sequence ID" value="NZ_FUYQ01000027.1"/>
</dbReference>
<dbReference type="Proteomes" id="UP000190852">
    <property type="component" value="Unassembled WGS sequence"/>
</dbReference>